<sequence length="1309" mass="149411">MALLAAEKPQVRKEAMALRLEGGLFGPEFLALLEKGAVPFQSPKDFGLPKGSLQEEMALAYQEAKALWRLFKERLEGALGTEREGEVTRERWVRPFLTLLGYRLDYRGHAQAGGKTYPILYRADEGSEAPPVHVVPWSQELGKAGRGGRSPHGLLQDYLNASEALWGLVTNGRQLRLLRKTPFVRRQAYVEVDLEALMEEDRFGDFALVFRLLHRTRLPKEAATAHEAPVERYHQMAVEQGERARERLREAVEALLQDLGTGFLQGPSGEALKEDPKALYEDLLRLTYRLLFLLVAEARGVLGGNELFQKAFSLHRLLRLAENREAYTEDLDLWLGLKALFELLRNPGLQVGEGPAARVVGLEVLNGGLFGTRLRLEEEPFAIENRHLLSALRHLAFVYDPEERAYKRVNYAALDVEELGSVYESLLDNAPQVVWDGGKWVLSFVRSAERKKTGSYYTPDELVALVLKEALDPVVERQLKEAGEDPKAQEEALLSLKIIDPAAGSGHFLLGAARRLGRRLAQIRTGEEEPSPEAYRQAVRDVVRNCLYAVDLNPLAVELCRVALWMESHVPGRPLSFLDHRVKVGNSLVGVLDPGVLTRGIPKEAYEPKAGDEKEVAKGARKANEMALKGLQDLFQADFSQRKEEDWAGDLEKLARRPEDTPEQVAAKAREYEDLRERETLKRLFLASDLWTAAFFQPLMGKGPFITTQHVWTALRGGKLSPEVERLARELSERHRFFHWWLEFPDVMERGGFDVVLGNPPWGRLLDESSAIFIRSSGRFPFTAGRRPNTYQLFLELAWQLRHPKGRVGFLVPTGVAADASSQRFFSHLLQEGEIRFLADFENRLGHFPEVDSRFRFALVVLGKEGKAQKELFVSTFLRKPSDLQDTRRHLRLTEQEIRFFNPKTGTLPLFRMPQDKALNQLLYARAWGNLGEINHWKVRVALPFTSERKGGYIHPLDTMRESQPLRRGHVWQVGDKRYVTFLEAKTFHLFEHRHADGEKAISARERRDPNRLVVPNYLVREEDFHSRIQALGAEDRPWYLGFRSVARATDERTLISAALPKTAIGGKAHLLLLPFRGHWAVLFLANLNTLVLDYAARQKVVSTDLTAPILEQLPFLPPSIYQPQDLHFIIPRVLELTYTAWDLAPFAQDVWEEADEGLREAIRAWVAGARLHSDSDAPPEWVDGPYPFPPFVWDEERRALLRAELDAYYARLYGLNRKQLRYILDPQDLTPKELEDILSDLEEVEDPLDEKAYRRRAQSSTFPGETFRVLKEKELRCYGFYRSRALILKAYIAQGDTMTSRRGDYKER</sequence>
<evidence type="ECO:0000256" key="5">
    <source>
        <dbReference type="ARBA" id="ARBA00047942"/>
    </source>
</evidence>
<evidence type="ECO:0000313" key="8">
    <source>
        <dbReference type="Proteomes" id="UP000058660"/>
    </source>
</evidence>
<evidence type="ECO:0000256" key="1">
    <source>
        <dbReference type="ARBA" id="ARBA00011900"/>
    </source>
</evidence>
<dbReference type="Proteomes" id="UP000058660">
    <property type="component" value="Plasmid pTA78"/>
</dbReference>
<reference evidence="8" key="1">
    <citation type="journal article" date="2015" name="PLoS ONE">
        <title>Complete Genome Sequence of Thermus aquaticus Y51MC23.</title>
        <authorList>
            <person name="Brumm P.J."/>
            <person name="Monsma S."/>
            <person name="Keough B."/>
            <person name="Jasinovica S."/>
            <person name="Ferguson E."/>
            <person name="Schoenfeld T."/>
            <person name="Lodes M."/>
            <person name="Mead D.A."/>
        </authorList>
    </citation>
    <scope>NUCLEOTIDE SEQUENCE [LARGE SCALE GENOMIC DNA]</scope>
    <source>
        <strain evidence="8">BAA-2747 / Y51MC23</strain>
    </source>
</reference>
<comment type="catalytic activity">
    <reaction evidence="5">
        <text>a 2'-deoxyadenosine in DNA + S-adenosyl-L-methionine = an N(6)-methyl-2'-deoxyadenosine in DNA + S-adenosyl-L-homocysteine + H(+)</text>
        <dbReference type="Rhea" id="RHEA:15197"/>
        <dbReference type="Rhea" id="RHEA-COMP:12418"/>
        <dbReference type="Rhea" id="RHEA-COMP:12419"/>
        <dbReference type="ChEBI" id="CHEBI:15378"/>
        <dbReference type="ChEBI" id="CHEBI:57856"/>
        <dbReference type="ChEBI" id="CHEBI:59789"/>
        <dbReference type="ChEBI" id="CHEBI:90615"/>
        <dbReference type="ChEBI" id="CHEBI:90616"/>
        <dbReference type="EC" id="2.1.1.72"/>
    </reaction>
</comment>
<evidence type="ECO:0000256" key="4">
    <source>
        <dbReference type="ARBA" id="ARBA00022691"/>
    </source>
</evidence>
<gene>
    <name evidence="7" type="ORF">TO73_2877</name>
</gene>
<keyword evidence="7" id="KW-0614">Plasmid</keyword>
<dbReference type="InterPro" id="IPR029063">
    <property type="entry name" value="SAM-dependent_MTases_sf"/>
</dbReference>
<keyword evidence="8" id="KW-1185">Reference proteome</keyword>
<evidence type="ECO:0000256" key="2">
    <source>
        <dbReference type="ARBA" id="ARBA00022603"/>
    </source>
</evidence>
<keyword evidence="4" id="KW-0949">S-adenosyl-L-methionine</keyword>
<proteinExistence type="predicted"/>
<evidence type="ECO:0000313" key="7">
    <source>
        <dbReference type="EMBL" id="ALJ92398.1"/>
    </source>
</evidence>
<dbReference type="SUPFAM" id="SSF53335">
    <property type="entry name" value="S-adenosyl-L-methionine-dependent methyltransferases"/>
    <property type="match status" value="1"/>
</dbReference>
<organism evidence="7 8">
    <name type="scientific">Thermus aquaticus (strain ATCC BAA-2747 / Y51MC23)</name>
    <dbReference type="NCBI Taxonomy" id="498848"/>
    <lineage>
        <taxon>Bacteria</taxon>
        <taxon>Thermotogati</taxon>
        <taxon>Deinococcota</taxon>
        <taxon>Deinococci</taxon>
        <taxon>Thermales</taxon>
        <taxon>Thermaceae</taxon>
        <taxon>Thermus</taxon>
    </lineage>
</organism>
<dbReference type="EC" id="2.1.1.72" evidence="1"/>
<geneLocation type="plasmid" evidence="7 8">
    <name>pTA78</name>
</geneLocation>
<dbReference type="InterPro" id="IPR011639">
    <property type="entry name" value="MethylTrfase_TaqI-like_dom"/>
</dbReference>
<protein>
    <recommendedName>
        <fullName evidence="1">site-specific DNA-methyltransferase (adenine-specific)</fullName>
        <ecNumber evidence="1">2.1.1.72</ecNumber>
    </recommendedName>
</protein>
<dbReference type="InterPro" id="IPR050953">
    <property type="entry name" value="N4_N6_ade-DNA_methylase"/>
</dbReference>
<evidence type="ECO:0000259" key="6">
    <source>
        <dbReference type="Pfam" id="PF07669"/>
    </source>
</evidence>
<dbReference type="PROSITE" id="PS00092">
    <property type="entry name" value="N6_MTASE"/>
    <property type="match status" value="1"/>
</dbReference>
<dbReference type="PRINTS" id="PR00507">
    <property type="entry name" value="N12N6MTFRASE"/>
</dbReference>
<dbReference type="PANTHER" id="PTHR33841:SF1">
    <property type="entry name" value="DNA METHYLTRANSFERASE A"/>
    <property type="match status" value="1"/>
</dbReference>
<name>A0ABN4INB2_THEA5</name>
<dbReference type="EMBL" id="CP010826">
    <property type="protein sequence ID" value="ALJ92398.1"/>
    <property type="molecule type" value="Genomic_DNA"/>
</dbReference>
<keyword evidence="3" id="KW-0808">Transferase</keyword>
<dbReference type="Gene3D" id="3.40.50.150">
    <property type="entry name" value="Vaccinia Virus protein VP39"/>
    <property type="match status" value="1"/>
</dbReference>
<dbReference type="PANTHER" id="PTHR33841">
    <property type="entry name" value="DNA METHYLTRANSFERASE YEEA-RELATED"/>
    <property type="match status" value="1"/>
</dbReference>
<accession>A0ABN4INB2</accession>
<dbReference type="RefSeq" id="WP_003048947.1">
    <property type="nucleotide sequence ID" value="NZ_CP010826.1"/>
</dbReference>
<dbReference type="InterPro" id="IPR002052">
    <property type="entry name" value="DNA_methylase_N6_adenine_CS"/>
</dbReference>
<evidence type="ECO:0000256" key="3">
    <source>
        <dbReference type="ARBA" id="ARBA00022679"/>
    </source>
</evidence>
<feature type="domain" description="Type II methyltransferase M.TaqI-like" evidence="6">
    <location>
        <begin position="545"/>
        <end position="843"/>
    </location>
</feature>
<dbReference type="Pfam" id="PF07669">
    <property type="entry name" value="Eco57I"/>
    <property type="match status" value="1"/>
</dbReference>
<keyword evidence="2" id="KW-0489">Methyltransferase</keyword>